<name>A0AB39UVB1_9GAMM</name>
<dbReference type="Pfam" id="PF07167">
    <property type="entry name" value="PhaC_N"/>
    <property type="match status" value="1"/>
</dbReference>
<dbReference type="PANTHER" id="PTHR36837:SF5">
    <property type="entry name" value="POLY-3-HYDROXYBUTYRATE SYNTHASE"/>
    <property type="match status" value="1"/>
</dbReference>
<accession>A0AB39UVB1</accession>
<proteinExistence type="predicted"/>
<feature type="domain" description="Poly-beta-hydroxybutyrate polymerase N-terminal" evidence="3">
    <location>
        <begin position="87"/>
        <end position="256"/>
    </location>
</feature>
<feature type="domain" description="Poly-beta-hydroxybutyrate polymerase N-terminal" evidence="4">
    <location>
        <begin position="10"/>
        <end position="50"/>
    </location>
</feature>
<dbReference type="InterPro" id="IPR022211">
    <property type="entry name" value="PHBC_N"/>
</dbReference>
<keyword evidence="5" id="KW-0378">Hydrolase</keyword>
<evidence type="ECO:0000313" key="5">
    <source>
        <dbReference type="EMBL" id="XDT71731.1"/>
    </source>
</evidence>
<reference evidence="5" key="1">
    <citation type="submission" date="2024-05" db="EMBL/GenBank/DDBJ databases">
        <title>Genome sequencing of novel strain.</title>
        <authorList>
            <person name="Ganbat D."/>
            <person name="Ganbat S."/>
            <person name="Lee S.-J."/>
        </authorList>
    </citation>
    <scope>NUCLEOTIDE SEQUENCE</scope>
    <source>
        <strain evidence="5">SMD15-11</strain>
    </source>
</reference>
<dbReference type="Pfam" id="PF12551">
    <property type="entry name" value="PHBC_N"/>
    <property type="match status" value="1"/>
</dbReference>
<dbReference type="SUPFAM" id="SSF53474">
    <property type="entry name" value="alpha/beta-Hydrolases"/>
    <property type="match status" value="1"/>
</dbReference>
<dbReference type="AlphaFoldDB" id="A0AB39UVB1"/>
<dbReference type="InterPro" id="IPR051321">
    <property type="entry name" value="PHA/PHB_synthase"/>
</dbReference>
<keyword evidence="1" id="KW-0808">Transferase</keyword>
<dbReference type="GO" id="GO:0016787">
    <property type="term" value="F:hydrolase activity"/>
    <property type="evidence" value="ECO:0007669"/>
    <property type="project" value="UniProtKB-KW"/>
</dbReference>
<evidence type="ECO:0000256" key="2">
    <source>
        <dbReference type="ARBA" id="ARBA00023315"/>
    </source>
</evidence>
<dbReference type="GO" id="GO:0016746">
    <property type="term" value="F:acyltransferase activity"/>
    <property type="evidence" value="ECO:0007669"/>
    <property type="project" value="UniProtKB-KW"/>
</dbReference>
<evidence type="ECO:0000259" key="3">
    <source>
        <dbReference type="Pfam" id="PF07167"/>
    </source>
</evidence>
<evidence type="ECO:0000256" key="1">
    <source>
        <dbReference type="ARBA" id="ARBA00022679"/>
    </source>
</evidence>
<gene>
    <name evidence="5" type="ORF">AAIA72_13080</name>
</gene>
<dbReference type="PANTHER" id="PTHR36837">
    <property type="entry name" value="POLY(3-HYDROXYALKANOATE) POLYMERASE SUBUNIT PHAC"/>
    <property type="match status" value="1"/>
</dbReference>
<dbReference type="InterPro" id="IPR029058">
    <property type="entry name" value="AB_hydrolase_fold"/>
</dbReference>
<evidence type="ECO:0000259" key="4">
    <source>
        <dbReference type="Pfam" id="PF12551"/>
    </source>
</evidence>
<dbReference type="InterPro" id="IPR010941">
    <property type="entry name" value="PhaC_N"/>
</dbReference>
<dbReference type="Gene3D" id="3.40.50.1820">
    <property type="entry name" value="alpha/beta hydrolase"/>
    <property type="match status" value="1"/>
</dbReference>
<dbReference type="EMBL" id="CP154858">
    <property type="protein sequence ID" value="XDT71731.1"/>
    <property type="molecule type" value="Genomic_DNA"/>
</dbReference>
<dbReference type="KEGG" id="tcd:AAIA72_13080"/>
<dbReference type="GO" id="GO:0042619">
    <property type="term" value="P:poly-hydroxybutyrate biosynthetic process"/>
    <property type="evidence" value="ECO:0007669"/>
    <property type="project" value="InterPro"/>
</dbReference>
<sequence>MQADTISQSSRAIDRLVHASLGKLTGGMSPIALYQAWQDWASHAACAPGKQVELAENAMRSLGRVSLYGFSRLSGKDVKPPYTPLPQDYRFRHPDWQKLPFSLIQQMFLMQEQWWHYATTRIPGVSPRNENMVEFGARQILDMFSPTNLPWLNPEVIETVRKTGGRNFVQGFQNWLEDVRRTINNEPPVGAEAYKVGENLAVTPGKVVYRNRIMELIQYSPATDKVFAEPILIVPAWIMKYYILDLSPHNSLVRWLVEQGHTVFMISWFNPGPDDRDLSMDDYREMGVMDAIKAINAIVPDRKIHAAGYCLGGTMLSIAAATMARERDERLATMTLIAAQTDFKEAGELMLFINESQLTFLEDIMWEQGYLDAKQMSGAFMMLRSKDLLWSRLINEYMKGERPQLNDLMAWNADSTRMPYTMHSQYLRRLFLNNDLAEGRYDVDGRPIFLRDLRLPIFAVGATKDHVAPWPSVFKIRRLTSSPEVTFCLAKGGHNAGIISEPGHPNRDYLIHTRHSGDRTYSPEEWKTIAERHEGSWWLAWQDWIARHSDSKRVAPPPLGNTEAGYPPICDAPGTYVYQR</sequence>
<protein>
    <submittedName>
        <fullName evidence="5">Alpha/beta fold hydrolase</fullName>
    </submittedName>
</protein>
<dbReference type="RefSeq" id="WP_369600756.1">
    <property type="nucleotide sequence ID" value="NZ_CP154858.1"/>
</dbReference>
<keyword evidence="2" id="KW-0012">Acyltransferase</keyword>
<organism evidence="5">
    <name type="scientific">Thermohahella caldifontis</name>
    <dbReference type="NCBI Taxonomy" id="3142973"/>
    <lineage>
        <taxon>Bacteria</taxon>
        <taxon>Pseudomonadati</taxon>
        <taxon>Pseudomonadota</taxon>
        <taxon>Gammaproteobacteria</taxon>
        <taxon>Oceanospirillales</taxon>
        <taxon>Hahellaceae</taxon>
        <taxon>Thermohahella</taxon>
    </lineage>
</organism>